<comment type="caution">
    <text evidence="2">The sequence shown here is derived from an EMBL/GenBank/DDBJ whole genome shotgun (WGS) entry which is preliminary data.</text>
</comment>
<reference evidence="2 3" key="1">
    <citation type="journal article" date="2016" name="Nat. Commun.">
        <title>Thousands of microbial genomes shed light on interconnected biogeochemical processes in an aquifer system.</title>
        <authorList>
            <person name="Anantharaman K."/>
            <person name="Brown C.T."/>
            <person name="Hug L.A."/>
            <person name="Sharon I."/>
            <person name="Castelle C.J."/>
            <person name="Probst A.J."/>
            <person name="Thomas B.C."/>
            <person name="Singh A."/>
            <person name="Wilkins M.J."/>
            <person name="Karaoz U."/>
            <person name="Brodie E.L."/>
            <person name="Williams K.H."/>
            <person name="Hubbard S.S."/>
            <person name="Banfield J.F."/>
        </authorList>
    </citation>
    <scope>NUCLEOTIDE SEQUENCE [LARGE SCALE GENOMIC DNA]</scope>
</reference>
<dbReference type="AlphaFoldDB" id="A0A1F5H1J8"/>
<feature type="non-terminal residue" evidence="2">
    <location>
        <position position="1"/>
    </location>
</feature>
<evidence type="ECO:0000313" key="3">
    <source>
        <dbReference type="Proteomes" id="UP000176740"/>
    </source>
</evidence>
<feature type="transmembrane region" description="Helical" evidence="1">
    <location>
        <begin position="116"/>
        <end position="134"/>
    </location>
</feature>
<accession>A0A1F5H1J8</accession>
<feature type="transmembrane region" description="Helical" evidence="1">
    <location>
        <begin position="7"/>
        <end position="26"/>
    </location>
</feature>
<feature type="transmembrane region" description="Helical" evidence="1">
    <location>
        <begin position="291"/>
        <end position="309"/>
    </location>
</feature>
<name>A0A1F5H1J8_9BACT</name>
<keyword evidence="1" id="KW-0472">Membrane</keyword>
<keyword evidence="1" id="KW-1133">Transmembrane helix</keyword>
<organism evidence="2 3">
    <name type="scientific">Candidatus Curtissbacteria bacterium RIFCSPLOWO2_01_FULL_38_11b</name>
    <dbReference type="NCBI Taxonomy" id="1797725"/>
    <lineage>
        <taxon>Bacteria</taxon>
        <taxon>Candidatus Curtissiibacteriota</taxon>
    </lineage>
</organism>
<dbReference type="Proteomes" id="UP000176740">
    <property type="component" value="Unassembled WGS sequence"/>
</dbReference>
<protein>
    <recommendedName>
        <fullName evidence="4">Glycosyltransferase RgtA/B/C/D-like domain-containing protein</fullName>
    </recommendedName>
</protein>
<evidence type="ECO:0000256" key="1">
    <source>
        <dbReference type="SAM" id="Phobius"/>
    </source>
</evidence>
<feature type="transmembrane region" description="Helical" evidence="1">
    <location>
        <begin position="341"/>
        <end position="358"/>
    </location>
</feature>
<evidence type="ECO:0000313" key="2">
    <source>
        <dbReference type="EMBL" id="OGD97978.1"/>
    </source>
</evidence>
<evidence type="ECO:0008006" key="4">
    <source>
        <dbReference type="Google" id="ProtNLM"/>
    </source>
</evidence>
<feature type="transmembrane region" description="Helical" evidence="1">
    <location>
        <begin position="179"/>
        <end position="199"/>
    </location>
</feature>
<dbReference type="EMBL" id="MFBO01000021">
    <property type="protein sequence ID" value="OGD97978.1"/>
    <property type="molecule type" value="Genomic_DNA"/>
</dbReference>
<feature type="transmembrane region" description="Helical" evidence="1">
    <location>
        <begin position="38"/>
        <end position="57"/>
    </location>
</feature>
<keyword evidence="1" id="KW-0812">Transmembrane</keyword>
<feature type="transmembrane region" description="Helical" evidence="1">
    <location>
        <begin position="140"/>
        <end position="167"/>
    </location>
</feature>
<sequence length="364" mass="41719">INSEQQFVYLAYAFLKGSLSFTQLPPTLADLSFFDGKYFWPLGPFPALLLIPFVIFYKTNFLQGFIQLPLTLLNFYLVYQISKKLNLSSTKSYLLAIFYIFGSVYTPVAAISTSWLFAQVTVTSLLLLAIYFFVSVNNKNFFLISILISLAILTRANLITTSVFFLIFIFQMPRFWKNLIAFTIPIATAILLIGIYNHLRFGNFLESGYNYQLISEEPAQRRSIGLFSVKHIPANLYYMLIKSPDPIIADQPHVLQFPYLKFDNYGMSIFFLSPILFLILKTNFKDKLVKISALTVAISLVPLLTYYGIGFNQVGYRYALDFFPFLLLAITPVVKTINEKHLKILIFVGVLITWFFTIEKLAGF</sequence>
<dbReference type="STRING" id="1797725.A3A49_02065"/>
<proteinExistence type="predicted"/>
<feature type="transmembrane region" description="Helical" evidence="1">
    <location>
        <begin position="93"/>
        <end position="111"/>
    </location>
</feature>
<feature type="transmembrane region" description="Helical" evidence="1">
    <location>
        <begin position="315"/>
        <end position="334"/>
    </location>
</feature>
<gene>
    <name evidence="2" type="ORF">A3A49_02065</name>
</gene>